<accession>K9HHX6</accession>
<keyword evidence="3" id="KW-0175">Coiled coil</keyword>
<dbReference type="GO" id="GO:0043709">
    <property type="term" value="P:cell adhesion involved in single-species biofilm formation"/>
    <property type="evidence" value="ECO:0007669"/>
    <property type="project" value="TreeGrafter"/>
</dbReference>
<dbReference type="RefSeq" id="WP_009541868.1">
    <property type="nucleotide sequence ID" value="NZ_ANHY01000017.1"/>
</dbReference>
<name>K9HHX6_9PROT</name>
<comment type="caution">
    <text evidence="5">The sequence shown here is derived from an EMBL/GenBank/DDBJ whole genome shotgun (WGS) entry which is preliminary data.</text>
</comment>
<dbReference type="EC" id="2.7.7.65" evidence="1"/>
<dbReference type="PANTHER" id="PTHR45138:SF9">
    <property type="entry name" value="DIGUANYLATE CYCLASE DGCM-RELATED"/>
    <property type="match status" value="1"/>
</dbReference>
<gene>
    <name evidence="5" type="ORF">C882_1212</name>
</gene>
<dbReference type="CDD" id="cd01949">
    <property type="entry name" value="GGDEF"/>
    <property type="match status" value="1"/>
</dbReference>
<dbReference type="SMART" id="SM00267">
    <property type="entry name" value="GGDEF"/>
    <property type="match status" value="1"/>
</dbReference>
<dbReference type="GO" id="GO:1902201">
    <property type="term" value="P:negative regulation of bacterial-type flagellum-dependent cell motility"/>
    <property type="evidence" value="ECO:0007669"/>
    <property type="project" value="TreeGrafter"/>
</dbReference>
<dbReference type="InterPro" id="IPR029787">
    <property type="entry name" value="Nucleotide_cyclase"/>
</dbReference>
<evidence type="ECO:0000313" key="6">
    <source>
        <dbReference type="Proteomes" id="UP000009881"/>
    </source>
</evidence>
<feature type="coiled-coil region" evidence="3">
    <location>
        <begin position="131"/>
        <end position="179"/>
    </location>
</feature>
<keyword evidence="6" id="KW-1185">Reference proteome</keyword>
<dbReference type="Pfam" id="PF00990">
    <property type="entry name" value="GGDEF"/>
    <property type="match status" value="1"/>
</dbReference>
<evidence type="ECO:0000256" key="2">
    <source>
        <dbReference type="ARBA" id="ARBA00034247"/>
    </source>
</evidence>
<feature type="domain" description="GGDEF" evidence="4">
    <location>
        <begin position="203"/>
        <end position="338"/>
    </location>
</feature>
<evidence type="ECO:0000259" key="4">
    <source>
        <dbReference type="PROSITE" id="PS50887"/>
    </source>
</evidence>
<dbReference type="PANTHER" id="PTHR45138">
    <property type="entry name" value="REGULATORY COMPONENTS OF SENSORY TRANSDUCTION SYSTEM"/>
    <property type="match status" value="1"/>
</dbReference>
<dbReference type="Proteomes" id="UP000009881">
    <property type="component" value="Unassembled WGS sequence"/>
</dbReference>
<dbReference type="InterPro" id="IPR043128">
    <property type="entry name" value="Rev_trsase/Diguanyl_cyclase"/>
</dbReference>
<dbReference type="PROSITE" id="PS50887">
    <property type="entry name" value="GGDEF"/>
    <property type="match status" value="1"/>
</dbReference>
<dbReference type="GO" id="GO:0052621">
    <property type="term" value="F:diguanylate cyclase activity"/>
    <property type="evidence" value="ECO:0007669"/>
    <property type="project" value="UniProtKB-EC"/>
</dbReference>
<proteinExistence type="predicted"/>
<dbReference type="Gene3D" id="3.30.70.270">
    <property type="match status" value="1"/>
</dbReference>
<dbReference type="InterPro" id="IPR050469">
    <property type="entry name" value="Diguanylate_Cyclase"/>
</dbReference>
<evidence type="ECO:0000256" key="1">
    <source>
        <dbReference type="ARBA" id="ARBA00012528"/>
    </source>
</evidence>
<evidence type="ECO:0000256" key="3">
    <source>
        <dbReference type="SAM" id="Coils"/>
    </source>
</evidence>
<dbReference type="NCBIfam" id="TIGR00254">
    <property type="entry name" value="GGDEF"/>
    <property type="match status" value="1"/>
</dbReference>
<dbReference type="OrthoDB" id="9812260at2"/>
<dbReference type="FunFam" id="3.30.70.270:FF:000001">
    <property type="entry name" value="Diguanylate cyclase domain protein"/>
    <property type="match status" value="1"/>
</dbReference>
<dbReference type="SUPFAM" id="SSF55073">
    <property type="entry name" value="Nucleotide cyclase"/>
    <property type="match status" value="1"/>
</dbReference>
<dbReference type="InterPro" id="IPR000160">
    <property type="entry name" value="GGDEF_dom"/>
</dbReference>
<comment type="catalytic activity">
    <reaction evidence="2">
        <text>2 GTP = 3',3'-c-di-GMP + 2 diphosphate</text>
        <dbReference type="Rhea" id="RHEA:24898"/>
        <dbReference type="ChEBI" id="CHEBI:33019"/>
        <dbReference type="ChEBI" id="CHEBI:37565"/>
        <dbReference type="ChEBI" id="CHEBI:58805"/>
        <dbReference type="EC" id="2.7.7.65"/>
    </reaction>
</comment>
<reference evidence="5 6" key="1">
    <citation type="journal article" date="2013" name="Genome Announc.">
        <title>Draft Genome Sequence of an Alphaproteobacterium, Caenispirillum salinarum AK4(T), Isolated from a Solar Saltern.</title>
        <authorList>
            <person name="Khatri I."/>
            <person name="Singh A."/>
            <person name="Korpole S."/>
            <person name="Pinnaka A.K."/>
            <person name="Subramanian S."/>
        </authorList>
    </citation>
    <scope>NUCLEOTIDE SEQUENCE [LARGE SCALE GENOMIC DNA]</scope>
    <source>
        <strain evidence="5 6">AK4</strain>
    </source>
</reference>
<dbReference type="GO" id="GO:0005886">
    <property type="term" value="C:plasma membrane"/>
    <property type="evidence" value="ECO:0007669"/>
    <property type="project" value="TreeGrafter"/>
</dbReference>
<evidence type="ECO:0000313" key="5">
    <source>
        <dbReference type="EMBL" id="EKV28211.1"/>
    </source>
</evidence>
<dbReference type="AlphaFoldDB" id="K9HHX6"/>
<dbReference type="STRING" id="1238182.C882_1212"/>
<dbReference type="EMBL" id="ANHY01000017">
    <property type="protein sequence ID" value="EKV28211.1"/>
    <property type="molecule type" value="Genomic_DNA"/>
</dbReference>
<organism evidence="5 6">
    <name type="scientific">Caenispirillum salinarum AK4</name>
    <dbReference type="NCBI Taxonomy" id="1238182"/>
    <lineage>
        <taxon>Bacteria</taxon>
        <taxon>Pseudomonadati</taxon>
        <taxon>Pseudomonadota</taxon>
        <taxon>Alphaproteobacteria</taxon>
        <taxon>Rhodospirillales</taxon>
        <taxon>Novispirillaceae</taxon>
        <taxon>Caenispirillum</taxon>
    </lineage>
</organism>
<sequence>MQFAHSMERAVTCAVTAFERMKALKVAPTPNNYEMWYAYVADSLPELRQEIDQMLSRGTAFTPDVCESLYQRHIGSRDTRDGIDDASRRLQDTMTSVATAVGTAQAGAQAYGQSLESFSGAMQHGGDGDRLAAMLAETRRMTELNRKLEQKLTASRKEVEDLRRNLDTLEEEASTDALTGISNRKIFDRVLTEESAKAQANGTFLSLLMVDIDHFKAFNDTHGHPLGDQVLKLVARSMVQCVRETDTAARYGGEEFSVILPNCTIAEASTIAEKIRRTVAGRRVINRRTNQDLGRVTLSVGVAEMALGEPLTGFVQRADEALYAAKRTGRNRVVSQRDLERADAG</sequence>
<protein>
    <recommendedName>
        <fullName evidence="1">diguanylate cyclase</fullName>
        <ecNumber evidence="1">2.7.7.65</ecNumber>
    </recommendedName>
</protein>
<dbReference type="eggNOG" id="COG3706">
    <property type="taxonomic scope" value="Bacteria"/>
</dbReference>